<gene>
    <name evidence="1" type="ORF">RHS04_06659</name>
</gene>
<evidence type="ECO:0000313" key="1">
    <source>
        <dbReference type="EMBL" id="KAF8675633.1"/>
    </source>
</evidence>
<dbReference type="AlphaFoldDB" id="A0A8H7H4L2"/>
<name>A0A8H7H4L2_9AGAM</name>
<protein>
    <submittedName>
        <fullName evidence="1">Uncharacterized protein</fullName>
    </submittedName>
</protein>
<proteinExistence type="predicted"/>
<comment type="caution">
    <text evidence="1">The sequence shown here is derived from an EMBL/GenBank/DDBJ whole genome shotgun (WGS) entry which is preliminary data.</text>
</comment>
<dbReference type="Proteomes" id="UP000650582">
    <property type="component" value="Unassembled WGS sequence"/>
</dbReference>
<accession>A0A8H7H4L2</accession>
<organism evidence="1 2">
    <name type="scientific">Rhizoctonia solani</name>
    <dbReference type="NCBI Taxonomy" id="456999"/>
    <lineage>
        <taxon>Eukaryota</taxon>
        <taxon>Fungi</taxon>
        <taxon>Dikarya</taxon>
        <taxon>Basidiomycota</taxon>
        <taxon>Agaricomycotina</taxon>
        <taxon>Agaricomycetes</taxon>
        <taxon>Cantharellales</taxon>
        <taxon>Ceratobasidiaceae</taxon>
        <taxon>Rhizoctonia</taxon>
    </lineage>
</organism>
<sequence length="147" mass="15879">MLHILQYGRFAMKPAESQNSDLAGACSESRDDRFMPCRLASDLLHHLASYTGSAAARLCMSFLSRPPSFGHESWFGPSTHEPGSRSGAPGPASLLCSRGGSPTFTGPGLVADADNRAEDKFSPLWYYARKHVPTWAISIIGHIISEA</sequence>
<evidence type="ECO:0000313" key="2">
    <source>
        <dbReference type="Proteomes" id="UP000650582"/>
    </source>
</evidence>
<reference evidence="1" key="1">
    <citation type="submission" date="2020-09" db="EMBL/GenBank/DDBJ databases">
        <title>Comparative genome analyses of four rice-infecting Rhizoctonia solani isolates reveal extensive enrichment of homogalacturonan modification genes.</title>
        <authorList>
            <person name="Lee D.-Y."/>
            <person name="Jeon J."/>
            <person name="Kim K.-T."/>
            <person name="Cheong K."/>
            <person name="Song H."/>
            <person name="Choi G."/>
            <person name="Ko J."/>
            <person name="Opiyo S.O."/>
            <person name="Zuo S."/>
            <person name="Madhav S."/>
            <person name="Lee Y.-H."/>
            <person name="Wang G.-L."/>
        </authorList>
    </citation>
    <scope>NUCLEOTIDE SEQUENCE</scope>
    <source>
        <strain evidence="1">AG1-IA YN-7</strain>
    </source>
</reference>
<dbReference type="EMBL" id="JACYCC010000090">
    <property type="protein sequence ID" value="KAF8675633.1"/>
    <property type="molecule type" value="Genomic_DNA"/>
</dbReference>